<sequence length="210" mass="23257">MMEVGSSKGKAKAATVLPAKKKLVSTRMGEVMVGSVTKVAKNMKNKNKITWSVAITIDMKIEANRRLHSPFFPIAASRHMTQSQGNIVNPPVYGRVHHISANDDKQVIGQEKASSVESPKKASEGVSTNMKQNDNSKPMALKSEKSANYVLRKRALINWKWDDVVDISSSDDEVELIDMTQSLFESAHSEYDSSDTADSVTSFHDVFKNR</sequence>
<evidence type="ECO:0000313" key="2">
    <source>
        <dbReference type="Proteomes" id="UP001056120"/>
    </source>
</evidence>
<accession>A0ACB8Y0X5</accession>
<comment type="caution">
    <text evidence="1">The sequence shown here is derived from an EMBL/GenBank/DDBJ whole genome shotgun (WGS) entry which is preliminary data.</text>
</comment>
<dbReference type="Proteomes" id="UP001056120">
    <property type="component" value="Linkage Group LG29"/>
</dbReference>
<keyword evidence="2" id="KW-1185">Reference proteome</keyword>
<protein>
    <submittedName>
        <fullName evidence="1">Uncharacterized protein</fullName>
    </submittedName>
</protein>
<reference evidence="2" key="1">
    <citation type="journal article" date="2022" name="Mol. Ecol. Resour.">
        <title>The genomes of chicory, endive, great burdock and yacon provide insights into Asteraceae palaeo-polyploidization history and plant inulin production.</title>
        <authorList>
            <person name="Fan W."/>
            <person name="Wang S."/>
            <person name="Wang H."/>
            <person name="Wang A."/>
            <person name="Jiang F."/>
            <person name="Liu H."/>
            <person name="Zhao H."/>
            <person name="Xu D."/>
            <person name="Zhang Y."/>
        </authorList>
    </citation>
    <scope>NUCLEOTIDE SEQUENCE [LARGE SCALE GENOMIC DNA]</scope>
    <source>
        <strain evidence="2">cv. Yunnan</strain>
    </source>
</reference>
<gene>
    <name evidence="1" type="ORF">L1987_86448</name>
</gene>
<organism evidence="1 2">
    <name type="scientific">Smallanthus sonchifolius</name>
    <dbReference type="NCBI Taxonomy" id="185202"/>
    <lineage>
        <taxon>Eukaryota</taxon>
        <taxon>Viridiplantae</taxon>
        <taxon>Streptophyta</taxon>
        <taxon>Embryophyta</taxon>
        <taxon>Tracheophyta</taxon>
        <taxon>Spermatophyta</taxon>
        <taxon>Magnoliopsida</taxon>
        <taxon>eudicotyledons</taxon>
        <taxon>Gunneridae</taxon>
        <taxon>Pentapetalae</taxon>
        <taxon>asterids</taxon>
        <taxon>campanulids</taxon>
        <taxon>Asterales</taxon>
        <taxon>Asteraceae</taxon>
        <taxon>Asteroideae</taxon>
        <taxon>Heliantheae alliance</taxon>
        <taxon>Millerieae</taxon>
        <taxon>Smallanthus</taxon>
    </lineage>
</organism>
<reference evidence="1 2" key="2">
    <citation type="journal article" date="2022" name="Mol. Ecol. Resour.">
        <title>The genomes of chicory, endive, great burdock and yacon provide insights into Asteraceae paleo-polyploidization history and plant inulin production.</title>
        <authorList>
            <person name="Fan W."/>
            <person name="Wang S."/>
            <person name="Wang H."/>
            <person name="Wang A."/>
            <person name="Jiang F."/>
            <person name="Liu H."/>
            <person name="Zhao H."/>
            <person name="Xu D."/>
            <person name="Zhang Y."/>
        </authorList>
    </citation>
    <scope>NUCLEOTIDE SEQUENCE [LARGE SCALE GENOMIC DNA]</scope>
    <source>
        <strain evidence="2">cv. Yunnan</strain>
        <tissue evidence="1">Leaves</tissue>
    </source>
</reference>
<dbReference type="EMBL" id="CM042046">
    <property type="protein sequence ID" value="KAI3676834.1"/>
    <property type="molecule type" value="Genomic_DNA"/>
</dbReference>
<proteinExistence type="predicted"/>
<evidence type="ECO:0000313" key="1">
    <source>
        <dbReference type="EMBL" id="KAI3676834.1"/>
    </source>
</evidence>
<name>A0ACB8Y0X5_9ASTR</name>